<evidence type="ECO:0000313" key="2">
    <source>
        <dbReference type="EMBL" id="SFF83103.1"/>
    </source>
</evidence>
<dbReference type="Proteomes" id="UP000199645">
    <property type="component" value="Unassembled WGS sequence"/>
</dbReference>
<dbReference type="RefSeq" id="WP_093621639.1">
    <property type="nucleotide sequence ID" value="NZ_BOMT01000092.1"/>
</dbReference>
<dbReference type="OrthoDB" id="3298623at2"/>
<sequence>MSLRRWTRLLGRWALTGLAALSWLGGLAGLALILTTGAGALSDTTPGRMWAVWLLLVAACFLALLADRTRPDGVLARHATAAGWARTDPAGVDWPWAEPRPGGVIRVRRAWSLTAGGFPVTVGVVRWAGRGFGGATDDADGRGVVVVVRLPTAVPAMAYHVPFERIGDSPLLDGADLRKAFLTRRIPPWTVRRRMLFTVEPANEGVTPAVVDAAVHRALRVAGLIGLTDGVAA</sequence>
<protein>
    <submittedName>
        <fullName evidence="2">Uncharacterized protein</fullName>
    </submittedName>
</protein>
<keyword evidence="1" id="KW-1133">Transmembrane helix</keyword>
<dbReference type="AlphaFoldDB" id="A0A1I2LVE5"/>
<reference evidence="2 3" key="1">
    <citation type="submission" date="2016-10" db="EMBL/GenBank/DDBJ databases">
        <authorList>
            <person name="de Groot N.N."/>
        </authorList>
    </citation>
    <scope>NUCLEOTIDE SEQUENCE [LARGE SCALE GENOMIC DNA]</scope>
    <source>
        <strain evidence="2 3">DSM 43019</strain>
    </source>
</reference>
<evidence type="ECO:0000256" key="1">
    <source>
        <dbReference type="SAM" id="Phobius"/>
    </source>
</evidence>
<accession>A0A1I2LVE5</accession>
<keyword evidence="1" id="KW-0812">Transmembrane</keyword>
<evidence type="ECO:0000313" key="3">
    <source>
        <dbReference type="Proteomes" id="UP000199645"/>
    </source>
</evidence>
<name>A0A1I2LVE5_9ACTN</name>
<organism evidence="2 3">
    <name type="scientific">Actinoplanes philippinensis</name>
    <dbReference type="NCBI Taxonomy" id="35752"/>
    <lineage>
        <taxon>Bacteria</taxon>
        <taxon>Bacillati</taxon>
        <taxon>Actinomycetota</taxon>
        <taxon>Actinomycetes</taxon>
        <taxon>Micromonosporales</taxon>
        <taxon>Micromonosporaceae</taxon>
        <taxon>Actinoplanes</taxon>
    </lineage>
</organism>
<keyword evidence="3" id="KW-1185">Reference proteome</keyword>
<feature type="transmembrane region" description="Helical" evidence="1">
    <location>
        <begin position="50"/>
        <end position="67"/>
    </location>
</feature>
<dbReference type="EMBL" id="FONV01000024">
    <property type="protein sequence ID" value="SFF83103.1"/>
    <property type="molecule type" value="Genomic_DNA"/>
</dbReference>
<keyword evidence="1" id="KW-0472">Membrane</keyword>
<proteinExistence type="predicted"/>
<gene>
    <name evidence="2" type="ORF">SAMN05421541_12464</name>
</gene>